<dbReference type="InterPro" id="IPR004046">
    <property type="entry name" value="GST_C"/>
</dbReference>
<evidence type="ECO:0000313" key="5">
    <source>
        <dbReference type="Proteomes" id="UP001161390"/>
    </source>
</evidence>
<dbReference type="InterPro" id="IPR004045">
    <property type="entry name" value="Glutathione_S-Trfase_N"/>
</dbReference>
<evidence type="ECO:0000256" key="1">
    <source>
        <dbReference type="ARBA" id="ARBA00011738"/>
    </source>
</evidence>
<dbReference type="Gene3D" id="3.40.30.10">
    <property type="entry name" value="Glutaredoxin"/>
    <property type="match status" value="1"/>
</dbReference>
<proteinExistence type="predicted"/>
<keyword evidence="5" id="KW-1185">Reference proteome</keyword>
<dbReference type="RefSeq" id="WP_284373796.1">
    <property type="nucleotide sequence ID" value="NZ_BSNJ01000006.1"/>
</dbReference>
<dbReference type="PROSITE" id="PS50404">
    <property type="entry name" value="GST_NTER"/>
    <property type="match status" value="1"/>
</dbReference>
<dbReference type="Proteomes" id="UP001161390">
    <property type="component" value="Unassembled WGS sequence"/>
</dbReference>
<protein>
    <submittedName>
        <fullName evidence="4">Glutathione S-transferase</fullName>
    </submittedName>
</protein>
<comment type="subunit">
    <text evidence="1">Homodimer.</text>
</comment>
<dbReference type="Pfam" id="PF00043">
    <property type="entry name" value="GST_C"/>
    <property type="match status" value="1"/>
</dbReference>
<dbReference type="PROSITE" id="PS50405">
    <property type="entry name" value="GST_CTER"/>
    <property type="match status" value="1"/>
</dbReference>
<dbReference type="Pfam" id="PF13417">
    <property type="entry name" value="GST_N_3"/>
    <property type="match status" value="1"/>
</dbReference>
<comment type="caution">
    <text evidence="4">The sequence shown here is derived from an EMBL/GenBank/DDBJ whole genome shotgun (WGS) entry which is preliminary data.</text>
</comment>
<dbReference type="InterPro" id="IPR036249">
    <property type="entry name" value="Thioredoxin-like_sf"/>
</dbReference>
<evidence type="ECO:0000313" key="4">
    <source>
        <dbReference type="EMBL" id="GLQ21829.1"/>
    </source>
</evidence>
<dbReference type="SUPFAM" id="SSF47616">
    <property type="entry name" value="GST C-terminal domain-like"/>
    <property type="match status" value="1"/>
</dbReference>
<sequence length="224" mass="25721">MRTLYHYPLHPGCRAVRICFAEKKLKLREIEIDPWEPDDTFLALAVEEVPPVLTDRIQSGDVTIVGTQAICEYADEASSRTPLLPGERHERAEIRRLCNWFGQRFDHEVNALILPEKLETVRLGGTPDTTALREGRAALRDHLVYIGWLLEQRDGLAGPAFTLADIITAAHLSCLDYLGEVNWRQFPLVQDWYQRIKSRPSFRPLLNDRIPGIRPPQHYADLDF</sequence>
<name>A0ABQ5V2Q9_9PROT</name>
<dbReference type="Gene3D" id="1.20.1050.10">
    <property type="match status" value="1"/>
</dbReference>
<gene>
    <name evidence="4" type="ORF">GCM10007854_27840</name>
</gene>
<dbReference type="SFLD" id="SFLDS00019">
    <property type="entry name" value="Glutathione_Transferase_(cytos"/>
    <property type="match status" value="1"/>
</dbReference>
<feature type="domain" description="GST N-terminal" evidence="2">
    <location>
        <begin position="1"/>
        <end position="82"/>
    </location>
</feature>
<reference evidence="4" key="1">
    <citation type="journal article" date="2014" name="Int. J. Syst. Evol. Microbiol.">
        <title>Complete genome of a new Firmicutes species belonging to the dominant human colonic microbiota ('Ruminococcus bicirculans') reveals two chromosomes and a selective capacity to utilize plant glucans.</title>
        <authorList>
            <consortium name="NISC Comparative Sequencing Program"/>
            <person name="Wegmann U."/>
            <person name="Louis P."/>
            <person name="Goesmann A."/>
            <person name="Henrissat B."/>
            <person name="Duncan S.H."/>
            <person name="Flint H.J."/>
        </authorList>
    </citation>
    <scope>NUCLEOTIDE SEQUENCE</scope>
    <source>
        <strain evidence="4">NBRC 108216</strain>
    </source>
</reference>
<dbReference type="CDD" id="cd00299">
    <property type="entry name" value="GST_C_family"/>
    <property type="match status" value="1"/>
</dbReference>
<dbReference type="InterPro" id="IPR036282">
    <property type="entry name" value="Glutathione-S-Trfase_C_sf"/>
</dbReference>
<feature type="domain" description="GST C-terminal" evidence="3">
    <location>
        <begin position="87"/>
        <end position="219"/>
    </location>
</feature>
<accession>A0ABQ5V2Q9</accession>
<dbReference type="SUPFAM" id="SSF52833">
    <property type="entry name" value="Thioredoxin-like"/>
    <property type="match status" value="1"/>
</dbReference>
<dbReference type="InterPro" id="IPR040079">
    <property type="entry name" value="Glutathione_S-Trfase"/>
</dbReference>
<dbReference type="PANTHER" id="PTHR43969:SF9">
    <property type="entry name" value="GLUTATHIONE S TRANSFERASE D10, ISOFORM A-RELATED"/>
    <property type="match status" value="1"/>
</dbReference>
<reference evidence="4" key="2">
    <citation type="submission" date="2023-01" db="EMBL/GenBank/DDBJ databases">
        <title>Draft genome sequence of Algimonas porphyrae strain NBRC 108216.</title>
        <authorList>
            <person name="Sun Q."/>
            <person name="Mori K."/>
        </authorList>
    </citation>
    <scope>NUCLEOTIDE SEQUENCE</scope>
    <source>
        <strain evidence="4">NBRC 108216</strain>
    </source>
</reference>
<organism evidence="4 5">
    <name type="scientific">Algimonas porphyrae</name>
    <dbReference type="NCBI Taxonomy" id="1128113"/>
    <lineage>
        <taxon>Bacteria</taxon>
        <taxon>Pseudomonadati</taxon>
        <taxon>Pseudomonadota</taxon>
        <taxon>Alphaproteobacteria</taxon>
        <taxon>Maricaulales</taxon>
        <taxon>Robiginitomaculaceae</taxon>
        <taxon>Algimonas</taxon>
    </lineage>
</organism>
<dbReference type="EMBL" id="BSNJ01000006">
    <property type="protein sequence ID" value="GLQ21829.1"/>
    <property type="molecule type" value="Genomic_DNA"/>
</dbReference>
<dbReference type="InterPro" id="IPR010987">
    <property type="entry name" value="Glutathione-S-Trfase_C-like"/>
</dbReference>
<evidence type="ECO:0000259" key="3">
    <source>
        <dbReference type="PROSITE" id="PS50405"/>
    </source>
</evidence>
<dbReference type="CDD" id="cd00570">
    <property type="entry name" value="GST_N_family"/>
    <property type="match status" value="1"/>
</dbReference>
<dbReference type="PANTHER" id="PTHR43969">
    <property type="entry name" value="GLUTATHIONE S TRANSFERASE D10, ISOFORM A-RELATED"/>
    <property type="match status" value="1"/>
</dbReference>
<evidence type="ECO:0000259" key="2">
    <source>
        <dbReference type="PROSITE" id="PS50404"/>
    </source>
</evidence>